<evidence type="ECO:0000313" key="3">
    <source>
        <dbReference type="EMBL" id="RIJ51327.1"/>
    </source>
</evidence>
<feature type="domain" description="N-acetyltransferase" evidence="2">
    <location>
        <begin position="45"/>
        <end position="206"/>
    </location>
</feature>
<reference evidence="3 4" key="1">
    <citation type="submission" date="2018-08" db="EMBL/GenBank/DDBJ databases">
        <title>Genome Sequence of Clavibacter michiganensis Subspecies type strains, and the Atypical Peach-Colored Strains Isolated from Tomato.</title>
        <authorList>
            <person name="Osdaghi E."/>
            <person name="Portier P."/>
            <person name="Briand M."/>
            <person name="Jacques M.-A."/>
        </authorList>
    </citation>
    <scope>NUCLEOTIDE SEQUENCE [LARGE SCALE GENOMIC DNA]</scope>
    <source>
        <strain evidence="3 4">CFBP 8615</strain>
    </source>
</reference>
<dbReference type="Proteomes" id="UP000266484">
    <property type="component" value="Unassembled WGS sequence"/>
</dbReference>
<dbReference type="SUPFAM" id="SSF55729">
    <property type="entry name" value="Acyl-CoA N-acyltransferases (Nat)"/>
    <property type="match status" value="1"/>
</dbReference>
<comment type="caution">
    <text evidence="3">The sequence shown here is derived from an EMBL/GenBank/DDBJ whole genome shotgun (WGS) entry which is preliminary data.</text>
</comment>
<sequence length="222" mass="24405">MGPAGRRARGARLPAHPDPPRPPARARRRRARPVRRAVVSADPGVELVPVDVSADADALRAFLTTNPFPFHVRSAPTVADVDRRIADGDFDGPEHEALWVEVAGSGRVGLVVLDDLEDPGVLFDLRLAEAWRGRGLGVPVVRALTSHVFRSYPHVTRFEAQTRDDNRAMRRVLVRAGFVKEAHYRDGWPVEGDEPRASVGYAILRRDHEAGTTTPVPTDDDA</sequence>
<organism evidence="3 4">
    <name type="scientific">Clavibacter lycopersici</name>
    <dbReference type="NCBI Taxonomy" id="2301718"/>
    <lineage>
        <taxon>Bacteria</taxon>
        <taxon>Bacillati</taxon>
        <taxon>Actinomycetota</taxon>
        <taxon>Actinomycetes</taxon>
        <taxon>Micrococcales</taxon>
        <taxon>Microbacteriaceae</taxon>
        <taxon>Clavibacter</taxon>
    </lineage>
</organism>
<keyword evidence="4" id="KW-1185">Reference proteome</keyword>
<dbReference type="PROSITE" id="PS51186">
    <property type="entry name" value="GNAT"/>
    <property type="match status" value="1"/>
</dbReference>
<dbReference type="PANTHER" id="PTHR46067">
    <property type="entry name" value="ACYL-COA N-ACYLTRANSFERASES (NAT) SUPERFAMILY PROTEIN"/>
    <property type="match status" value="1"/>
</dbReference>
<evidence type="ECO:0000256" key="1">
    <source>
        <dbReference type="SAM" id="MobiDB-lite"/>
    </source>
</evidence>
<gene>
    <name evidence="3" type="ORF">DZG00_09335</name>
</gene>
<name>A0A399TAP4_9MICO</name>
<dbReference type="Pfam" id="PF13302">
    <property type="entry name" value="Acetyltransf_3"/>
    <property type="match status" value="1"/>
</dbReference>
<feature type="compositionally biased region" description="Basic residues" evidence="1">
    <location>
        <begin position="1"/>
        <end position="10"/>
    </location>
</feature>
<feature type="region of interest" description="Disordered" evidence="1">
    <location>
        <begin position="1"/>
        <end position="35"/>
    </location>
</feature>
<accession>A0A399TAP4</accession>
<feature type="compositionally biased region" description="Basic residues" evidence="1">
    <location>
        <begin position="24"/>
        <end position="35"/>
    </location>
</feature>
<dbReference type="PANTHER" id="PTHR46067:SF27">
    <property type="entry name" value="ACYL-COA N-ACYLTRANSFERASES (NAT) SUPERFAMILY PROTEIN"/>
    <property type="match status" value="1"/>
</dbReference>
<dbReference type="InterPro" id="IPR016181">
    <property type="entry name" value="Acyl_CoA_acyltransferase"/>
</dbReference>
<dbReference type="InterPro" id="IPR000182">
    <property type="entry name" value="GNAT_dom"/>
</dbReference>
<evidence type="ECO:0000259" key="2">
    <source>
        <dbReference type="PROSITE" id="PS51186"/>
    </source>
</evidence>
<dbReference type="GO" id="GO:0016747">
    <property type="term" value="F:acyltransferase activity, transferring groups other than amino-acyl groups"/>
    <property type="evidence" value="ECO:0007669"/>
    <property type="project" value="InterPro"/>
</dbReference>
<evidence type="ECO:0000313" key="4">
    <source>
        <dbReference type="Proteomes" id="UP000266484"/>
    </source>
</evidence>
<dbReference type="Gene3D" id="3.40.630.30">
    <property type="match status" value="1"/>
</dbReference>
<dbReference type="AlphaFoldDB" id="A0A399TAP4"/>
<dbReference type="EMBL" id="QWGT01000121">
    <property type="protein sequence ID" value="RIJ51327.1"/>
    <property type="molecule type" value="Genomic_DNA"/>
</dbReference>
<proteinExistence type="predicted"/>
<keyword evidence="3" id="KW-0808">Transferase</keyword>
<protein>
    <submittedName>
        <fullName evidence="3">N-acetyltransferase</fullName>
    </submittedName>
</protein>